<accession>A0A7Y3WSF8</accession>
<sequence length="46" mass="5391">MSNKLTVNKNKMAALGIKKNEQNDYEYIDSEEKNKSKYNSVTKKHK</sequence>
<reference evidence="1 2" key="1">
    <citation type="submission" date="2020-05" db="EMBL/GenBank/DDBJ databases">
        <title>Complete genome of Clostridium estertheticum subspecies estertheticum, isolated from Vacuum packed lamb meat from New Zealand imported to Switzerland.</title>
        <authorList>
            <person name="Wambui J."/>
            <person name="Stevens M.J.A."/>
            <person name="Stephan R."/>
        </authorList>
    </citation>
    <scope>NUCLEOTIDE SEQUENCE [LARGE SCALE GENOMIC DNA]</scope>
    <source>
        <strain evidence="1 2">CEST001</strain>
    </source>
</reference>
<gene>
    <name evidence="1" type="ORF">HLQ16_08390</name>
</gene>
<evidence type="ECO:0000313" key="2">
    <source>
        <dbReference type="Proteomes" id="UP000531659"/>
    </source>
</evidence>
<proteinExistence type="predicted"/>
<organism evidence="1 2">
    <name type="scientific">Clostridium estertheticum</name>
    <dbReference type="NCBI Taxonomy" id="238834"/>
    <lineage>
        <taxon>Bacteria</taxon>
        <taxon>Bacillati</taxon>
        <taxon>Bacillota</taxon>
        <taxon>Clostridia</taxon>
        <taxon>Eubacteriales</taxon>
        <taxon>Clostridiaceae</taxon>
        <taxon>Clostridium</taxon>
    </lineage>
</organism>
<dbReference type="RefSeq" id="WP_171296675.1">
    <property type="nucleotide sequence ID" value="NZ_CP077615.1"/>
</dbReference>
<protein>
    <recommendedName>
        <fullName evidence="3">DM13 domain-containing protein</fullName>
    </recommendedName>
</protein>
<comment type="caution">
    <text evidence="1">The sequence shown here is derived from an EMBL/GenBank/DDBJ whole genome shotgun (WGS) entry which is preliminary data.</text>
</comment>
<evidence type="ECO:0000313" key="1">
    <source>
        <dbReference type="EMBL" id="NNU75945.1"/>
    </source>
</evidence>
<name>A0A7Y3WSF8_9CLOT</name>
<dbReference type="Proteomes" id="UP000531659">
    <property type="component" value="Unassembled WGS sequence"/>
</dbReference>
<dbReference type="EMBL" id="JABEYB010000005">
    <property type="protein sequence ID" value="NNU75945.1"/>
    <property type="molecule type" value="Genomic_DNA"/>
</dbReference>
<evidence type="ECO:0008006" key="3">
    <source>
        <dbReference type="Google" id="ProtNLM"/>
    </source>
</evidence>
<dbReference type="GeneID" id="83593984"/>
<dbReference type="AlphaFoldDB" id="A0A7Y3WSF8"/>